<name>A0A382PNB1_9ZZZZ</name>
<sequence length="35" mass="4095">MISAYRFVYFSLFFLIFACGDLYAQNTGGSKRPFY</sequence>
<gene>
    <name evidence="1" type="ORF">METZ01_LOCUS327171</name>
</gene>
<reference evidence="1" key="1">
    <citation type="submission" date="2018-05" db="EMBL/GenBank/DDBJ databases">
        <authorList>
            <person name="Lanie J.A."/>
            <person name="Ng W.-L."/>
            <person name="Kazmierczak K.M."/>
            <person name="Andrzejewski T.M."/>
            <person name="Davidsen T.M."/>
            <person name="Wayne K.J."/>
            <person name="Tettelin H."/>
            <person name="Glass J.I."/>
            <person name="Rusch D."/>
            <person name="Podicherti R."/>
            <person name="Tsui H.-C.T."/>
            <person name="Winkler M.E."/>
        </authorList>
    </citation>
    <scope>NUCLEOTIDE SEQUENCE</scope>
</reference>
<accession>A0A382PNB1</accession>
<evidence type="ECO:0000313" key="1">
    <source>
        <dbReference type="EMBL" id="SVC74317.1"/>
    </source>
</evidence>
<protein>
    <submittedName>
        <fullName evidence="1">Uncharacterized protein</fullName>
    </submittedName>
</protein>
<proteinExistence type="predicted"/>
<dbReference type="AlphaFoldDB" id="A0A382PNB1"/>
<organism evidence="1">
    <name type="scientific">marine metagenome</name>
    <dbReference type="NCBI Taxonomy" id="408172"/>
    <lineage>
        <taxon>unclassified sequences</taxon>
        <taxon>metagenomes</taxon>
        <taxon>ecological metagenomes</taxon>
    </lineage>
</organism>
<dbReference type="PROSITE" id="PS51257">
    <property type="entry name" value="PROKAR_LIPOPROTEIN"/>
    <property type="match status" value="1"/>
</dbReference>
<feature type="non-terminal residue" evidence="1">
    <location>
        <position position="35"/>
    </location>
</feature>
<dbReference type="EMBL" id="UINC01108313">
    <property type="protein sequence ID" value="SVC74317.1"/>
    <property type="molecule type" value="Genomic_DNA"/>
</dbReference>